<reference evidence="4" key="1">
    <citation type="submission" date="2022-10" db="EMBL/GenBank/DDBJ databases">
        <title>Whole-Genome Sequencing of Brachybacterium huguangmaarense BRM-3, Isolated from Betula schmidtii.</title>
        <authorList>
            <person name="Haam D."/>
        </authorList>
    </citation>
    <scope>NUCLEOTIDE SEQUENCE</scope>
    <source>
        <strain evidence="4">BRM-3</strain>
    </source>
</reference>
<feature type="compositionally biased region" description="Basic and acidic residues" evidence="1">
    <location>
        <begin position="375"/>
        <end position="387"/>
    </location>
</feature>
<dbReference type="InterPro" id="IPR011009">
    <property type="entry name" value="Kinase-like_dom_sf"/>
</dbReference>
<accession>A0ABY6G0R2</accession>
<proteinExistence type="predicted"/>
<keyword evidence="2" id="KW-0732">Signal</keyword>
<evidence type="ECO:0000313" key="4">
    <source>
        <dbReference type="EMBL" id="UYG16791.1"/>
    </source>
</evidence>
<name>A0ABY6G0R2_9MICO</name>
<feature type="domain" description="Aminoglycoside phosphotransferase" evidence="3">
    <location>
        <begin position="39"/>
        <end position="245"/>
    </location>
</feature>
<feature type="region of interest" description="Disordered" evidence="1">
    <location>
        <begin position="331"/>
        <end position="415"/>
    </location>
</feature>
<organism evidence="4 5">
    <name type="scientific">Brachybacterium huguangmaarense</name>
    <dbReference type="NCBI Taxonomy" id="1652028"/>
    <lineage>
        <taxon>Bacteria</taxon>
        <taxon>Bacillati</taxon>
        <taxon>Actinomycetota</taxon>
        <taxon>Actinomycetes</taxon>
        <taxon>Micrococcales</taxon>
        <taxon>Dermabacteraceae</taxon>
        <taxon>Brachybacterium</taxon>
    </lineage>
</organism>
<feature type="signal peptide" evidence="2">
    <location>
        <begin position="1"/>
        <end position="22"/>
    </location>
</feature>
<dbReference type="Gene3D" id="3.90.1200.10">
    <property type="match status" value="1"/>
</dbReference>
<dbReference type="Pfam" id="PF01636">
    <property type="entry name" value="APH"/>
    <property type="match status" value="1"/>
</dbReference>
<dbReference type="RefSeq" id="WP_263594004.1">
    <property type="nucleotide sequence ID" value="NZ_CP107020.1"/>
</dbReference>
<sequence>MRRNSYALAALAAAAVPGLNPARTVPVATPIDEFDVAGVIGEDGRRVLITAPSTTEAGVQLEKELGVVDALTGTSIAPLVAPPVGYARLAEGGRAVVTEPPNGAPLMFDELTEDVGLARSLGRVIARIHAVPAYVAEAAGAETYTAQAVRAGHRSQVHRARQAGELPAAVSQRWETLLADDDLWGFRPCFVHANLSEECLFTDGEQITGVTGWHEARSGDPAVDLAWLVSALEPSLFDALYAAYVSELPIAPHARLVERAQAVGELAVVDWLLHGIDADDETIVEDARGMLDDLDHDISQLAREEAERAFDDLDDVSPGHGRAPVHEQAPAYEQAPDHAHEPAGATARTPGADVPETDRTDVEPSGEAWIETAAPEDRAADDRDRRPTYGLPADHSGSHAVGLGEAATLDAERDR</sequence>
<dbReference type="Proteomes" id="UP001164305">
    <property type="component" value="Chromosome"/>
</dbReference>
<evidence type="ECO:0000256" key="2">
    <source>
        <dbReference type="SAM" id="SignalP"/>
    </source>
</evidence>
<dbReference type="InterPro" id="IPR002575">
    <property type="entry name" value="Aminoglycoside_PTrfase"/>
</dbReference>
<dbReference type="SUPFAM" id="SSF56112">
    <property type="entry name" value="Protein kinase-like (PK-like)"/>
    <property type="match status" value="1"/>
</dbReference>
<dbReference type="EMBL" id="CP107020">
    <property type="protein sequence ID" value="UYG16791.1"/>
    <property type="molecule type" value="Genomic_DNA"/>
</dbReference>
<gene>
    <name evidence="4" type="ORF">BRM3_14505</name>
</gene>
<protein>
    <submittedName>
        <fullName evidence="4">Phosphotransferase</fullName>
    </submittedName>
</protein>
<evidence type="ECO:0000256" key="1">
    <source>
        <dbReference type="SAM" id="MobiDB-lite"/>
    </source>
</evidence>
<feature type="chain" id="PRO_5045307260" evidence="2">
    <location>
        <begin position="23"/>
        <end position="415"/>
    </location>
</feature>
<keyword evidence="5" id="KW-1185">Reference proteome</keyword>
<evidence type="ECO:0000313" key="5">
    <source>
        <dbReference type="Proteomes" id="UP001164305"/>
    </source>
</evidence>
<evidence type="ECO:0000259" key="3">
    <source>
        <dbReference type="Pfam" id="PF01636"/>
    </source>
</evidence>